<proteinExistence type="predicted"/>
<name>A0ABT8X9Q0_9HYPH</name>
<evidence type="ECO:0000313" key="1">
    <source>
        <dbReference type="EMBL" id="MDO6120463.1"/>
    </source>
</evidence>
<evidence type="ECO:0000313" key="2">
    <source>
        <dbReference type="Proteomes" id="UP001177080"/>
    </source>
</evidence>
<dbReference type="RefSeq" id="WP_244762079.1">
    <property type="nucleotide sequence ID" value="NZ_JALJCJ010000004.1"/>
</dbReference>
<sequence>MSSTVPQLFKIITVRDDVIIGVAPDDIQALGPSSSEAISVIGHALADRGELTAWQFAIRKGGDGALEYAPHQRISLLGHDSLRVEPFPTSMRVVAP</sequence>
<reference evidence="1" key="1">
    <citation type="submission" date="2022-04" db="EMBL/GenBank/DDBJ databases">
        <title>Shinella lacus sp. nov., a novel member of the genus Shinella from water.</title>
        <authorList>
            <person name="Deng Y."/>
        </authorList>
    </citation>
    <scope>NUCLEOTIDE SEQUENCE</scope>
    <source>
        <strain evidence="1">JCM 31239</strain>
    </source>
</reference>
<dbReference type="EMBL" id="WHSC02000002">
    <property type="protein sequence ID" value="MDO6120463.1"/>
    <property type="molecule type" value="Genomic_DNA"/>
</dbReference>
<protein>
    <submittedName>
        <fullName evidence="1">Uncharacterized protein</fullName>
    </submittedName>
</protein>
<dbReference type="Proteomes" id="UP001177080">
    <property type="component" value="Unassembled WGS sequence"/>
</dbReference>
<organism evidence="1 2">
    <name type="scientific">Shinella curvata</name>
    <dbReference type="NCBI Taxonomy" id="1817964"/>
    <lineage>
        <taxon>Bacteria</taxon>
        <taxon>Pseudomonadati</taxon>
        <taxon>Pseudomonadota</taxon>
        <taxon>Alphaproteobacteria</taxon>
        <taxon>Hyphomicrobiales</taxon>
        <taxon>Rhizobiaceae</taxon>
        <taxon>Shinella</taxon>
    </lineage>
</organism>
<comment type="caution">
    <text evidence="1">The sequence shown here is derived from an EMBL/GenBank/DDBJ whole genome shotgun (WGS) entry which is preliminary data.</text>
</comment>
<keyword evidence="2" id="KW-1185">Reference proteome</keyword>
<gene>
    <name evidence="1" type="ORF">GB928_004630</name>
</gene>
<accession>A0ABT8X9Q0</accession>